<gene>
    <name evidence="1" type="ORF">GCM10023149_30840</name>
</gene>
<accession>A0ABP8GN66</accession>
<evidence type="ECO:0000313" key="1">
    <source>
        <dbReference type="EMBL" id="GAA4327450.1"/>
    </source>
</evidence>
<proteinExistence type="predicted"/>
<evidence type="ECO:0000313" key="2">
    <source>
        <dbReference type="Proteomes" id="UP001500582"/>
    </source>
</evidence>
<dbReference type="RefSeq" id="WP_345212020.1">
    <property type="nucleotide sequence ID" value="NZ_BAABFT010000008.1"/>
</dbReference>
<organism evidence="1 2">
    <name type="scientific">Mucilaginibacter gynuensis</name>
    <dbReference type="NCBI Taxonomy" id="1302236"/>
    <lineage>
        <taxon>Bacteria</taxon>
        <taxon>Pseudomonadati</taxon>
        <taxon>Bacteroidota</taxon>
        <taxon>Sphingobacteriia</taxon>
        <taxon>Sphingobacteriales</taxon>
        <taxon>Sphingobacteriaceae</taxon>
        <taxon>Mucilaginibacter</taxon>
    </lineage>
</organism>
<keyword evidence="2" id="KW-1185">Reference proteome</keyword>
<comment type="caution">
    <text evidence="1">The sequence shown here is derived from an EMBL/GenBank/DDBJ whole genome shotgun (WGS) entry which is preliminary data.</text>
</comment>
<dbReference type="EMBL" id="BAABFT010000008">
    <property type="protein sequence ID" value="GAA4327450.1"/>
    <property type="molecule type" value="Genomic_DNA"/>
</dbReference>
<sequence length="213" mass="24762">MNKVIKASDIKGDTAYDIILRAWLDHKVEALALDKQQMLERWRMIDKLIRQGEVVRKVNDAGDLEDQHVRYNFSSLVEWIRQGYNVSARTAYEDIKNAKRFFLCCEGTTDVEYSRGVQIEWGEMMMFKAFESGDFSSASKFYKELNKIKGLHDQRLDLPNYDEFVPPSFVITSDPTELGFEKIENKDEIVARILSEKRNGFIDNEAEDAEVIE</sequence>
<name>A0ABP8GN66_9SPHI</name>
<protein>
    <submittedName>
        <fullName evidence="1">Uncharacterized protein</fullName>
    </submittedName>
</protein>
<reference evidence="2" key="1">
    <citation type="journal article" date="2019" name="Int. J. Syst. Evol. Microbiol.">
        <title>The Global Catalogue of Microorganisms (GCM) 10K type strain sequencing project: providing services to taxonomists for standard genome sequencing and annotation.</title>
        <authorList>
            <consortium name="The Broad Institute Genomics Platform"/>
            <consortium name="The Broad Institute Genome Sequencing Center for Infectious Disease"/>
            <person name="Wu L."/>
            <person name="Ma J."/>
        </authorList>
    </citation>
    <scope>NUCLEOTIDE SEQUENCE [LARGE SCALE GENOMIC DNA]</scope>
    <source>
        <strain evidence="2">JCM 17705</strain>
    </source>
</reference>
<dbReference type="Proteomes" id="UP001500582">
    <property type="component" value="Unassembled WGS sequence"/>
</dbReference>